<dbReference type="OrthoDB" id="2160638at2759"/>
<evidence type="ECO:0000256" key="6">
    <source>
        <dbReference type="ARBA" id="ARBA00022729"/>
    </source>
</evidence>
<keyword evidence="6 13" id="KW-0732">Signal</keyword>
<keyword evidence="12" id="KW-0326">Glycosidase</keyword>
<dbReference type="GO" id="GO:0006914">
    <property type="term" value="P:autophagy"/>
    <property type="evidence" value="ECO:0007669"/>
    <property type="project" value="UniProtKB-ARBA"/>
</dbReference>
<comment type="catalytic activity">
    <reaction evidence="1">
        <text>a beta-D-glucosyl-(1&lt;-&gt;1')-N-acylsphing-4-enine + H2O = an N-acylsphing-4-enine + D-glucose</text>
        <dbReference type="Rhea" id="RHEA:13269"/>
        <dbReference type="ChEBI" id="CHEBI:4167"/>
        <dbReference type="ChEBI" id="CHEBI:15377"/>
        <dbReference type="ChEBI" id="CHEBI:22801"/>
        <dbReference type="ChEBI" id="CHEBI:52639"/>
        <dbReference type="EC" id="3.2.1.45"/>
    </reaction>
    <physiologicalReaction direction="left-to-right" evidence="1">
        <dbReference type="Rhea" id="RHEA:13270"/>
    </physiologicalReaction>
</comment>
<dbReference type="GO" id="GO:0016758">
    <property type="term" value="F:hexosyltransferase activity"/>
    <property type="evidence" value="ECO:0007669"/>
    <property type="project" value="UniProtKB-ARBA"/>
</dbReference>
<dbReference type="PANTHER" id="PTHR11069">
    <property type="entry name" value="GLUCOSYLCERAMIDASE"/>
    <property type="match status" value="1"/>
</dbReference>
<sequence>MGHMWKTIFAIAFFFGKGIANECEPYRVDDVVIACVCNSTYCDGPSDDEPKVPKEGSSFWYVTNKNGLRMHKSEVNFGSCDGSPADATITVDSSKQYQTILGFGGGFTDSFGIDLSKLSPAAQEQLIRAYYDPKKGSGYTLGRIPCASTDFSTRFYTYDDVVNDTSLKHFALAEDDYKYKMPYARKALELNKETLFFSAAWTPPAWMKTNNKISGKGYLKKEHYQTYANYLVKFMDEYKKHGIDMWAISTGNEPLNAFAFNLPLISMGWTPKMMADWIANYLGPTLSSSAHNKTMVLAFDDNRHVLPWFVEPTLENRASSKYVVGTAVHWYQDFLAPAYLLDRTHNEFPDKIIIMTEASIIDPVWNTSKVKDESWSRGEKYILSIIEYMNHWAVGWVDWNLALDVSGGPTWQKDYLDSAIVINADEDVFYKQPMYYAIHHISRFVGRGSARISVTGDTSAVESTAFLTPSGEVVVVLYNKDTVPKHVILNDLQNGPLCFELSPLSMNTLKYK</sequence>
<keyword evidence="9 12" id="KW-0443">Lipid metabolism</keyword>
<dbReference type="FunFam" id="3.20.20.80:FF:000030">
    <property type="entry name" value="Lysosomal acid glucosylceramidase"/>
    <property type="match status" value="1"/>
</dbReference>
<dbReference type="SUPFAM" id="SSF51445">
    <property type="entry name" value="(Trans)glycosidases"/>
    <property type="match status" value="1"/>
</dbReference>
<feature type="chain" id="PRO_5005574739" description="Glucosylceramidase" evidence="13">
    <location>
        <begin position="21"/>
        <end position="512"/>
    </location>
</feature>
<name>A0A0L7QMV6_9HYME</name>
<dbReference type="InterPro" id="IPR017853">
    <property type="entry name" value="GH"/>
</dbReference>
<evidence type="ECO:0000256" key="3">
    <source>
        <dbReference type="ARBA" id="ARBA00004991"/>
    </source>
</evidence>
<comment type="similarity">
    <text evidence="4 12">Belongs to the glycosyl hydrolase 30 family.</text>
</comment>
<evidence type="ECO:0000313" key="16">
    <source>
        <dbReference type="EMBL" id="KOC59953.1"/>
    </source>
</evidence>
<dbReference type="InterPro" id="IPR033452">
    <property type="entry name" value="GH30_C"/>
</dbReference>
<evidence type="ECO:0000259" key="14">
    <source>
        <dbReference type="Pfam" id="PF02055"/>
    </source>
</evidence>
<dbReference type="GO" id="GO:0016241">
    <property type="term" value="P:regulation of macroautophagy"/>
    <property type="evidence" value="ECO:0007669"/>
    <property type="project" value="UniProtKB-ARBA"/>
</dbReference>
<evidence type="ECO:0000256" key="10">
    <source>
        <dbReference type="ARBA" id="ARBA00050474"/>
    </source>
</evidence>
<dbReference type="EMBL" id="KQ414868">
    <property type="protein sequence ID" value="KOC59953.1"/>
    <property type="molecule type" value="Genomic_DNA"/>
</dbReference>
<dbReference type="GO" id="GO:0005774">
    <property type="term" value="C:vacuolar membrane"/>
    <property type="evidence" value="ECO:0007669"/>
    <property type="project" value="UniProtKB-ARBA"/>
</dbReference>
<comment type="catalytic activity">
    <reaction evidence="11">
        <text>an N-acyl-1-beta-D-glucosyl-15-methylhexadecasphing-4-enine + H2O = an N-acyl-15-methylhexadecasphing-4-enine + D-glucose</text>
        <dbReference type="Rhea" id="RHEA:34755"/>
        <dbReference type="ChEBI" id="CHEBI:4167"/>
        <dbReference type="ChEBI" id="CHEBI:15377"/>
        <dbReference type="ChEBI" id="CHEBI:70815"/>
        <dbReference type="ChEBI" id="CHEBI:70846"/>
    </reaction>
    <physiologicalReaction direction="left-to-right" evidence="11">
        <dbReference type="Rhea" id="RHEA:34756"/>
    </physiologicalReaction>
</comment>
<dbReference type="PANTHER" id="PTHR11069:SF23">
    <property type="entry name" value="LYSOSOMAL ACID GLUCOSYLCERAMIDASE"/>
    <property type="match status" value="1"/>
</dbReference>
<dbReference type="GO" id="GO:0010605">
    <property type="term" value="P:negative regulation of macromolecule metabolic process"/>
    <property type="evidence" value="ECO:0007669"/>
    <property type="project" value="UniProtKB-ARBA"/>
</dbReference>
<dbReference type="GO" id="GO:0007040">
    <property type="term" value="P:lysosome organization"/>
    <property type="evidence" value="ECO:0007669"/>
    <property type="project" value="UniProtKB-ARBA"/>
</dbReference>
<evidence type="ECO:0000256" key="7">
    <source>
        <dbReference type="ARBA" id="ARBA00022801"/>
    </source>
</evidence>
<feature type="signal peptide" evidence="13">
    <location>
        <begin position="1"/>
        <end position="20"/>
    </location>
</feature>
<dbReference type="InterPro" id="IPR033453">
    <property type="entry name" value="Glyco_hydro_30_TIM-barrel"/>
</dbReference>
<keyword evidence="8 12" id="KW-0746">Sphingolipid metabolism</keyword>
<comment type="pathway">
    <text evidence="2">Lipid metabolism; sphingolipid metabolism.</text>
</comment>
<gene>
    <name evidence="16" type="ORF">WH47_09134</name>
</gene>
<dbReference type="AlphaFoldDB" id="A0A0L7QMV6"/>
<organism evidence="16 17">
    <name type="scientific">Habropoda laboriosa</name>
    <dbReference type="NCBI Taxonomy" id="597456"/>
    <lineage>
        <taxon>Eukaryota</taxon>
        <taxon>Metazoa</taxon>
        <taxon>Ecdysozoa</taxon>
        <taxon>Arthropoda</taxon>
        <taxon>Hexapoda</taxon>
        <taxon>Insecta</taxon>
        <taxon>Pterygota</taxon>
        <taxon>Neoptera</taxon>
        <taxon>Endopterygota</taxon>
        <taxon>Hymenoptera</taxon>
        <taxon>Apocrita</taxon>
        <taxon>Aculeata</taxon>
        <taxon>Apoidea</taxon>
        <taxon>Anthophila</taxon>
        <taxon>Apidae</taxon>
        <taxon>Habropoda</taxon>
    </lineage>
</organism>
<evidence type="ECO:0000259" key="15">
    <source>
        <dbReference type="Pfam" id="PF17189"/>
    </source>
</evidence>
<accession>A0A0L7QMV6</accession>
<dbReference type="Pfam" id="PF02055">
    <property type="entry name" value="Glyco_hydro_30"/>
    <property type="match status" value="1"/>
</dbReference>
<dbReference type="GO" id="GO:0004348">
    <property type="term" value="F:glucosylceramidase activity"/>
    <property type="evidence" value="ECO:0007669"/>
    <property type="project" value="UniProtKB-EC"/>
</dbReference>
<dbReference type="GO" id="GO:0008202">
    <property type="term" value="P:steroid metabolic process"/>
    <property type="evidence" value="ECO:0007669"/>
    <property type="project" value="UniProtKB-ARBA"/>
</dbReference>
<dbReference type="STRING" id="597456.A0A0L7QMV6"/>
<dbReference type="PRINTS" id="PR00843">
    <property type="entry name" value="GLHYDRLASE30"/>
</dbReference>
<evidence type="ECO:0000256" key="5">
    <source>
        <dbReference type="ARBA" id="ARBA00012658"/>
    </source>
</evidence>
<protein>
    <recommendedName>
        <fullName evidence="5 12">Glucosylceramidase</fullName>
        <ecNumber evidence="5 12">3.2.1.45</ecNumber>
    </recommendedName>
</protein>
<comment type="pathway">
    <text evidence="3">Sphingolipid metabolism.</text>
</comment>
<comment type="catalytic activity">
    <reaction evidence="10">
        <text>a beta-D-glucosylceramide + H2O = an N-acyl-sphingoid base + D-glucose</text>
        <dbReference type="Rhea" id="RHEA:81447"/>
        <dbReference type="ChEBI" id="CHEBI:4167"/>
        <dbReference type="ChEBI" id="CHEBI:15377"/>
        <dbReference type="ChEBI" id="CHEBI:83264"/>
        <dbReference type="ChEBI" id="CHEBI:83273"/>
    </reaction>
    <physiologicalReaction direction="left-to-right" evidence="10">
        <dbReference type="Rhea" id="RHEA:81448"/>
    </physiologicalReaction>
</comment>
<keyword evidence="7 12" id="KW-0378">Hydrolase</keyword>
<dbReference type="EC" id="3.2.1.45" evidence="5 12"/>
<evidence type="ECO:0000256" key="12">
    <source>
        <dbReference type="RuleBase" id="RU361188"/>
    </source>
</evidence>
<feature type="domain" description="Glycosyl hydrolase family 30 TIM-barrel" evidence="14">
    <location>
        <begin position="100"/>
        <end position="445"/>
    </location>
</feature>
<dbReference type="GO" id="GO:0030163">
    <property type="term" value="P:protein catabolic process"/>
    <property type="evidence" value="ECO:0007669"/>
    <property type="project" value="UniProtKB-ARBA"/>
</dbReference>
<evidence type="ECO:0000256" key="8">
    <source>
        <dbReference type="ARBA" id="ARBA00022919"/>
    </source>
</evidence>
<dbReference type="Gene3D" id="3.20.20.80">
    <property type="entry name" value="Glycosidases"/>
    <property type="match status" value="1"/>
</dbReference>
<evidence type="ECO:0000256" key="9">
    <source>
        <dbReference type="ARBA" id="ARBA00023098"/>
    </source>
</evidence>
<proteinExistence type="inferred from homology"/>
<evidence type="ECO:0000313" key="17">
    <source>
        <dbReference type="Proteomes" id="UP000053825"/>
    </source>
</evidence>
<keyword evidence="17" id="KW-1185">Reference proteome</keyword>
<dbReference type="GO" id="GO:0006066">
    <property type="term" value="P:alcohol metabolic process"/>
    <property type="evidence" value="ECO:0007669"/>
    <property type="project" value="UniProtKB-ARBA"/>
</dbReference>
<evidence type="ECO:0000256" key="4">
    <source>
        <dbReference type="ARBA" id="ARBA00005382"/>
    </source>
</evidence>
<dbReference type="InterPro" id="IPR001139">
    <property type="entry name" value="Glyco_hydro_30"/>
</dbReference>
<dbReference type="Proteomes" id="UP000053825">
    <property type="component" value="Unassembled WGS sequence"/>
</dbReference>
<dbReference type="GO" id="GO:0032006">
    <property type="term" value="P:regulation of TOR signaling"/>
    <property type="evidence" value="ECO:0007669"/>
    <property type="project" value="UniProtKB-ARBA"/>
</dbReference>
<reference evidence="16 17" key="1">
    <citation type="submission" date="2015-07" db="EMBL/GenBank/DDBJ databases">
        <title>The genome of Habropoda laboriosa.</title>
        <authorList>
            <person name="Pan H."/>
            <person name="Kapheim K."/>
        </authorList>
    </citation>
    <scope>NUCLEOTIDE SEQUENCE [LARGE SCALE GENOMIC DNA]</scope>
    <source>
        <strain evidence="16">0110345459</strain>
    </source>
</reference>
<dbReference type="GO" id="GO:0042391">
    <property type="term" value="P:regulation of membrane potential"/>
    <property type="evidence" value="ECO:0007669"/>
    <property type="project" value="UniProtKB-ARBA"/>
</dbReference>
<dbReference type="GO" id="GO:0051246">
    <property type="term" value="P:regulation of protein metabolic process"/>
    <property type="evidence" value="ECO:0007669"/>
    <property type="project" value="UniProtKB-ARBA"/>
</dbReference>
<dbReference type="Pfam" id="PF17189">
    <property type="entry name" value="Glyco_hydro_30C"/>
    <property type="match status" value="1"/>
</dbReference>
<dbReference type="GO" id="GO:0005764">
    <property type="term" value="C:lysosome"/>
    <property type="evidence" value="ECO:0007669"/>
    <property type="project" value="UniProtKB-ARBA"/>
</dbReference>
<evidence type="ECO:0000256" key="11">
    <source>
        <dbReference type="ARBA" id="ARBA00051345"/>
    </source>
</evidence>
<dbReference type="GO" id="GO:0006680">
    <property type="term" value="P:glucosylceramide catabolic process"/>
    <property type="evidence" value="ECO:0007669"/>
    <property type="project" value="UniProtKB-ARBA"/>
</dbReference>
<evidence type="ECO:0000256" key="2">
    <source>
        <dbReference type="ARBA" id="ARBA00004760"/>
    </source>
</evidence>
<feature type="domain" description="Glycosyl hydrolase family 30 beta sandwich" evidence="15">
    <location>
        <begin position="448"/>
        <end position="509"/>
    </location>
</feature>
<evidence type="ECO:0000256" key="1">
    <source>
        <dbReference type="ARBA" id="ARBA00001013"/>
    </source>
</evidence>
<dbReference type="GO" id="GO:0005102">
    <property type="term" value="F:signaling receptor binding"/>
    <property type="evidence" value="ECO:0007669"/>
    <property type="project" value="UniProtKB-ARBA"/>
</dbReference>
<evidence type="ECO:0000256" key="13">
    <source>
        <dbReference type="SAM" id="SignalP"/>
    </source>
</evidence>